<feature type="compositionally biased region" description="Polar residues" evidence="7">
    <location>
        <begin position="119"/>
        <end position="134"/>
    </location>
</feature>
<reference evidence="9" key="1">
    <citation type="submission" date="2021-06" db="EMBL/GenBank/DDBJ databases">
        <authorList>
            <person name="Kallberg Y."/>
            <person name="Tangrot J."/>
            <person name="Rosling A."/>
        </authorList>
    </citation>
    <scope>NUCLEOTIDE SEQUENCE</scope>
    <source>
        <strain evidence="9">IA702</strain>
    </source>
</reference>
<sequence length="203" mass="23532">MQGTIKHMYTLCVFHELKSSDQNFVPELLIEGFERRKCPHRKDPVSSDECLASIIGSENQHRYCIATQNRNLREQLRAIPGVPLIYMNRTVLILEPPSNVTLEKARKIERLKTLPSQMEISFLNKTNPDATKSDQLPIKRKRKRPKGPNPLSCKKKKKKEIPPPKKKRKKEPKNEESGEREDNRTSEPAPKIIEESRNQRSES</sequence>
<dbReference type="SUPFAM" id="SSF88723">
    <property type="entry name" value="PIN domain-like"/>
    <property type="match status" value="1"/>
</dbReference>
<comment type="caution">
    <text evidence="9">The sequence shown here is derived from an EMBL/GenBank/DDBJ whole genome shotgun (WGS) entry which is preliminary data.</text>
</comment>
<comment type="function">
    <text evidence="5">Involved in rRNA-processing and ribosome biogenesis.</text>
</comment>
<feature type="compositionally biased region" description="Basic and acidic residues" evidence="7">
    <location>
        <begin position="172"/>
        <end position="185"/>
    </location>
</feature>
<dbReference type="InterPro" id="IPR029060">
    <property type="entry name" value="PIN-like_dom_sf"/>
</dbReference>
<dbReference type="Proteomes" id="UP000789572">
    <property type="component" value="Unassembled WGS sequence"/>
</dbReference>
<dbReference type="GO" id="GO:0032040">
    <property type="term" value="C:small-subunit processome"/>
    <property type="evidence" value="ECO:0007669"/>
    <property type="project" value="InterPro"/>
</dbReference>
<dbReference type="Pfam" id="PF24779">
    <property type="entry name" value="UTP23_sensor"/>
    <property type="match status" value="1"/>
</dbReference>
<comment type="similarity">
    <text evidence="6">Belongs to the UTP23/FCF1 family. UTP23 subfamily.</text>
</comment>
<gene>
    <name evidence="9" type="ORF">POCULU_LOCUS1047</name>
</gene>
<accession>A0A9N8W1P6</accession>
<name>A0A9N8W1P6_9GLOM</name>
<evidence type="ECO:0000313" key="9">
    <source>
        <dbReference type="EMBL" id="CAG8471072.1"/>
    </source>
</evidence>
<evidence type="ECO:0000256" key="1">
    <source>
        <dbReference type="ARBA" id="ARBA00004604"/>
    </source>
</evidence>
<evidence type="ECO:0000256" key="3">
    <source>
        <dbReference type="ARBA" id="ARBA00022552"/>
    </source>
</evidence>
<keyword evidence="4" id="KW-0539">Nucleus</keyword>
<keyword evidence="2" id="KW-0690">Ribosome biogenesis</keyword>
<evidence type="ECO:0000256" key="7">
    <source>
        <dbReference type="SAM" id="MobiDB-lite"/>
    </source>
</evidence>
<dbReference type="OrthoDB" id="25675at2759"/>
<dbReference type="Pfam" id="PF04900">
    <property type="entry name" value="Fcf1"/>
    <property type="match status" value="1"/>
</dbReference>
<dbReference type="Gene3D" id="3.40.50.1010">
    <property type="entry name" value="5'-nuclease"/>
    <property type="match status" value="1"/>
</dbReference>
<dbReference type="InterPro" id="IPR006984">
    <property type="entry name" value="Fcf1/UTP23"/>
</dbReference>
<organism evidence="9 10">
    <name type="scientific">Paraglomus occultum</name>
    <dbReference type="NCBI Taxonomy" id="144539"/>
    <lineage>
        <taxon>Eukaryota</taxon>
        <taxon>Fungi</taxon>
        <taxon>Fungi incertae sedis</taxon>
        <taxon>Mucoromycota</taxon>
        <taxon>Glomeromycotina</taxon>
        <taxon>Glomeromycetes</taxon>
        <taxon>Paraglomerales</taxon>
        <taxon>Paraglomeraceae</taxon>
        <taxon>Paraglomus</taxon>
    </lineage>
</organism>
<feature type="region of interest" description="Disordered" evidence="7">
    <location>
        <begin position="119"/>
        <end position="203"/>
    </location>
</feature>
<protein>
    <submittedName>
        <fullName evidence="9">6466_t:CDS:1</fullName>
    </submittedName>
</protein>
<evidence type="ECO:0000256" key="2">
    <source>
        <dbReference type="ARBA" id="ARBA00022517"/>
    </source>
</evidence>
<dbReference type="EMBL" id="CAJVPJ010000068">
    <property type="protein sequence ID" value="CAG8471072.1"/>
    <property type="molecule type" value="Genomic_DNA"/>
</dbReference>
<evidence type="ECO:0000313" key="10">
    <source>
        <dbReference type="Proteomes" id="UP000789572"/>
    </source>
</evidence>
<feature type="compositionally biased region" description="Basic and acidic residues" evidence="7">
    <location>
        <begin position="192"/>
        <end position="203"/>
    </location>
</feature>
<dbReference type="AlphaFoldDB" id="A0A9N8W1P6"/>
<dbReference type="PANTHER" id="PTHR12416">
    <property type="entry name" value="RRNA-PROCESSING PROTEIN UTP23 HOMOLOG"/>
    <property type="match status" value="1"/>
</dbReference>
<evidence type="ECO:0000256" key="6">
    <source>
        <dbReference type="ARBA" id="ARBA00038503"/>
    </source>
</evidence>
<feature type="compositionally biased region" description="Basic residues" evidence="7">
    <location>
        <begin position="153"/>
        <end position="171"/>
    </location>
</feature>
<evidence type="ECO:0000259" key="8">
    <source>
        <dbReference type="Pfam" id="PF24779"/>
    </source>
</evidence>
<evidence type="ECO:0000256" key="4">
    <source>
        <dbReference type="ARBA" id="ARBA00023242"/>
    </source>
</evidence>
<dbReference type="GO" id="GO:0006364">
    <property type="term" value="P:rRNA processing"/>
    <property type="evidence" value="ECO:0007669"/>
    <property type="project" value="UniProtKB-KW"/>
</dbReference>
<comment type="subcellular location">
    <subcellularLocation>
        <location evidence="1">Nucleus</location>
        <location evidence="1">Nucleolus</location>
    </subcellularLocation>
</comment>
<dbReference type="InterPro" id="IPR057776">
    <property type="entry name" value="UTP23_sensor"/>
</dbReference>
<feature type="domain" description="UTP23 sensor motif region" evidence="8">
    <location>
        <begin position="139"/>
        <end position="158"/>
    </location>
</feature>
<keyword evidence="10" id="KW-1185">Reference proteome</keyword>
<evidence type="ECO:0000256" key="5">
    <source>
        <dbReference type="ARBA" id="ARBA00037300"/>
    </source>
</evidence>
<proteinExistence type="inferred from homology"/>
<keyword evidence="3" id="KW-0698">rRNA processing</keyword>